<feature type="compositionally biased region" description="Polar residues" evidence="14">
    <location>
        <begin position="194"/>
        <end position="208"/>
    </location>
</feature>
<keyword evidence="2 13" id="KW-0723">Serine/threonine-protein kinase</keyword>
<feature type="compositionally biased region" description="Polar residues" evidence="14">
    <location>
        <begin position="396"/>
        <end position="450"/>
    </location>
</feature>
<feature type="active site" description="Proton acceptor" evidence="9">
    <location>
        <position position="602"/>
    </location>
</feature>
<evidence type="ECO:0000256" key="13">
    <source>
        <dbReference type="RuleBase" id="RU367134"/>
    </source>
</evidence>
<protein>
    <recommendedName>
        <fullName evidence="13">Aurora kinase</fullName>
        <ecNumber evidence="13">2.7.11.1</ecNumber>
    </recommendedName>
</protein>
<evidence type="ECO:0000256" key="6">
    <source>
        <dbReference type="ARBA" id="ARBA00022840"/>
    </source>
</evidence>
<proteinExistence type="inferred from homology"/>
<dbReference type="PROSITE" id="PS00108">
    <property type="entry name" value="PROTEIN_KINASE_ST"/>
    <property type="match status" value="1"/>
</dbReference>
<dbReference type="PROSITE" id="PS50011">
    <property type="entry name" value="PROTEIN_KINASE_DOM"/>
    <property type="match status" value="1"/>
</dbReference>
<dbReference type="GO" id="GO:0032506">
    <property type="term" value="P:cytokinetic process"/>
    <property type="evidence" value="ECO:0007669"/>
    <property type="project" value="UniProtKB-ARBA"/>
</dbReference>
<dbReference type="InterPro" id="IPR011009">
    <property type="entry name" value="Kinase-like_dom_sf"/>
</dbReference>
<comment type="catalytic activity">
    <reaction evidence="8 13">
        <text>L-seryl-[protein] + ATP = O-phospho-L-seryl-[protein] + ADP + H(+)</text>
        <dbReference type="Rhea" id="RHEA:17989"/>
        <dbReference type="Rhea" id="RHEA-COMP:9863"/>
        <dbReference type="Rhea" id="RHEA-COMP:11604"/>
        <dbReference type="ChEBI" id="CHEBI:15378"/>
        <dbReference type="ChEBI" id="CHEBI:29999"/>
        <dbReference type="ChEBI" id="CHEBI:30616"/>
        <dbReference type="ChEBI" id="CHEBI:83421"/>
        <dbReference type="ChEBI" id="CHEBI:456216"/>
        <dbReference type="EC" id="2.7.11.1"/>
    </reaction>
</comment>
<feature type="binding site" evidence="10">
    <location>
        <position position="487"/>
    </location>
    <ligand>
        <name>ATP</name>
        <dbReference type="ChEBI" id="CHEBI:30616"/>
    </ligand>
</feature>
<evidence type="ECO:0000256" key="7">
    <source>
        <dbReference type="ARBA" id="ARBA00047899"/>
    </source>
</evidence>
<dbReference type="InterPro" id="IPR008271">
    <property type="entry name" value="Ser/Thr_kinase_AS"/>
</dbReference>
<dbReference type="GO" id="GO:0000070">
    <property type="term" value="P:mitotic sister chromatid segregation"/>
    <property type="evidence" value="ECO:0007669"/>
    <property type="project" value="UniProtKB-ARBA"/>
</dbReference>
<evidence type="ECO:0000256" key="8">
    <source>
        <dbReference type="ARBA" id="ARBA00048679"/>
    </source>
</evidence>
<dbReference type="EMBL" id="JAWQEG010004597">
    <property type="protein sequence ID" value="KAK3860961.1"/>
    <property type="molecule type" value="Genomic_DNA"/>
</dbReference>
<dbReference type="GO" id="GO:0005524">
    <property type="term" value="F:ATP binding"/>
    <property type="evidence" value="ECO:0007669"/>
    <property type="project" value="UniProtKB-UniRule"/>
</dbReference>
<name>A0AAE1JY76_PETCI</name>
<gene>
    <name evidence="16" type="ORF">Pcinc_033024</name>
</gene>
<dbReference type="CDD" id="cd14007">
    <property type="entry name" value="STKc_Aurora"/>
    <property type="match status" value="1"/>
</dbReference>
<evidence type="ECO:0000256" key="14">
    <source>
        <dbReference type="SAM" id="MobiDB-lite"/>
    </source>
</evidence>
<dbReference type="SMART" id="SM00220">
    <property type="entry name" value="S_TKc"/>
    <property type="match status" value="1"/>
</dbReference>
<dbReference type="InterPro" id="IPR000719">
    <property type="entry name" value="Prot_kinase_dom"/>
</dbReference>
<evidence type="ECO:0000256" key="3">
    <source>
        <dbReference type="ARBA" id="ARBA00022679"/>
    </source>
</evidence>
<dbReference type="GO" id="GO:0004674">
    <property type="term" value="F:protein serine/threonine kinase activity"/>
    <property type="evidence" value="ECO:0007669"/>
    <property type="project" value="UniProtKB-KW"/>
</dbReference>
<dbReference type="FunFam" id="1.10.510.10:FF:000235">
    <property type="entry name" value="Serine/threonine-protein kinase ark1"/>
    <property type="match status" value="1"/>
</dbReference>
<evidence type="ECO:0000313" key="17">
    <source>
        <dbReference type="Proteomes" id="UP001286313"/>
    </source>
</evidence>
<accession>A0AAE1JY76</accession>
<evidence type="ECO:0000256" key="12">
    <source>
        <dbReference type="PROSITE-ProRule" id="PRU10141"/>
    </source>
</evidence>
<feature type="region of interest" description="Disordered" evidence="14">
    <location>
        <begin position="80"/>
        <end position="105"/>
    </location>
</feature>
<feature type="binding site" evidence="10 12">
    <location>
        <position position="506"/>
    </location>
    <ligand>
        <name>ATP</name>
        <dbReference type="ChEBI" id="CHEBI:30616"/>
    </ligand>
</feature>
<evidence type="ECO:0000313" key="16">
    <source>
        <dbReference type="EMBL" id="KAK3860961.1"/>
    </source>
</evidence>
<dbReference type="InterPro" id="IPR017441">
    <property type="entry name" value="Protein_kinase_ATP_BS"/>
</dbReference>
<dbReference type="FunFam" id="3.30.200.20:FF:000042">
    <property type="entry name" value="Aurora kinase A"/>
    <property type="match status" value="1"/>
</dbReference>
<dbReference type="EC" id="2.7.11.1" evidence="13"/>
<feature type="compositionally biased region" description="Basic and acidic residues" evidence="14">
    <location>
        <begin position="451"/>
        <end position="462"/>
    </location>
</feature>
<dbReference type="GO" id="GO:0006325">
    <property type="term" value="P:chromatin organization"/>
    <property type="evidence" value="ECO:0007669"/>
    <property type="project" value="UniProtKB-ARBA"/>
</dbReference>
<dbReference type="PANTHER" id="PTHR24350">
    <property type="entry name" value="SERINE/THREONINE-PROTEIN KINASE IAL-RELATED"/>
    <property type="match status" value="1"/>
</dbReference>
<feature type="compositionally biased region" description="Polar residues" evidence="14">
    <location>
        <begin position="229"/>
        <end position="240"/>
    </location>
</feature>
<dbReference type="GO" id="GO:0030261">
    <property type="term" value="P:chromosome condensation"/>
    <property type="evidence" value="ECO:0007669"/>
    <property type="project" value="UniProtKB-ARBA"/>
</dbReference>
<organism evidence="16 17">
    <name type="scientific">Petrolisthes cinctipes</name>
    <name type="common">Flat porcelain crab</name>
    <dbReference type="NCBI Taxonomy" id="88211"/>
    <lineage>
        <taxon>Eukaryota</taxon>
        <taxon>Metazoa</taxon>
        <taxon>Ecdysozoa</taxon>
        <taxon>Arthropoda</taxon>
        <taxon>Crustacea</taxon>
        <taxon>Multicrustacea</taxon>
        <taxon>Malacostraca</taxon>
        <taxon>Eumalacostraca</taxon>
        <taxon>Eucarida</taxon>
        <taxon>Decapoda</taxon>
        <taxon>Pleocyemata</taxon>
        <taxon>Anomura</taxon>
        <taxon>Galatheoidea</taxon>
        <taxon>Porcellanidae</taxon>
        <taxon>Petrolisthes</taxon>
    </lineage>
</organism>
<feature type="cross-link" description="Glycyl lysine isopeptide (Lys-Gly) (interchain with G-Cter in SUMO2)" evidence="11">
    <location>
        <position position="604"/>
    </location>
</feature>
<dbReference type="GO" id="GO:0030496">
    <property type="term" value="C:midbody"/>
    <property type="evidence" value="ECO:0007669"/>
    <property type="project" value="UniProtKB-SubCell"/>
</dbReference>
<dbReference type="InterPro" id="IPR030616">
    <property type="entry name" value="Aur-like"/>
</dbReference>
<dbReference type="AlphaFoldDB" id="A0AAE1JY76"/>
<evidence type="ECO:0000259" key="15">
    <source>
        <dbReference type="PROSITE" id="PS50011"/>
    </source>
</evidence>
<evidence type="ECO:0000256" key="1">
    <source>
        <dbReference type="ARBA" id="ARBA00004214"/>
    </source>
</evidence>
<comment type="similarity">
    <text evidence="13">Belongs to the protein kinase superfamily. Ser/Thr protein kinase family. Aurora subfamily.</text>
</comment>
<feature type="compositionally biased region" description="Basic and acidic residues" evidence="14">
    <location>
        <begin position="333"/>
        <end position="348"/>
    </location>
</feature>
<feature type="compositionally biased region" description="Basic and acidic residues" evidence="14">
    <location>
        <begin position="378"/>
        <end position="395"/>
    </location>
</feature>
<dbReference type="PROSITE" id="PS00107">
    <property type="entry name" value="PROTEIN_KINASE_ATP"/>
    <property type="match status" value="1"/>
</dbReference>
<comment type="caution">
    <text evidence="16">The sequence shown here is derived from an EMBL/GenBank/DDBJ whole genome shotgun (WGS) entry which is preliminary data.</text>
</comment>
<dbReference type="Pfam" id="PF00069">
    <property type="entry name" value="Pkinase"/>
    <property type="match status" value="1"/>
</dbReference>
<keyword evidence="3 13" id="KW-0808">Transferase</keyword>
<reference evidence="16" key="1">
    <citation type="submission" date="2023-10" db="EMBL/GenBank/DDBJ databases">
        <title>Genome assemblies of two species of porcelain crab, Petrolisthes cinctipes and Petrolisthes manimaculis (Anomura: Porcellanidae).</title>
        <authorList>
            <person name="Angst P."/>
        </authorList>
    </citation>
    <scope>NUCLEOTIDE SEQUENCE</scope>
    <source>
        <strain evidence="16">PB745_01</strain>
        <tissue evidence="16">Gill</tissue>
    </source>
</reference>
<feature type="binding site" evidence="10">
    <location>
        <begin position="555"/>
        <end position="557"/>
    </location>
    <ligand>
        <name>ATP</name>
        <dbReference type="ChEBI" id="CHEBI:30616"/>
    </ligand>
</feature>
<keyword evidence="17" id="KW-1185">Reference proteome</keyword>
<evidence type="ECO:0000256" key="9">
    <source>
        <dbReference type="PIRSR" id="PIRSR630616-1"/>
    </source>
</evidence>
<evidence type="ECO:0000256" key="11">
    <source>
        <dbReference type="PIRSR" id="PIRSR630616-3"/>
    </source>
</evidence>
<comment type="catalytic activity">
    <reaction evidence="7 13">
        <text>L-threonyl-[protein] + ATP = O-phospho-L-threonyl-[protein] + ADP + H(+)</text>
        <dbReference type="Rhea" id="RHEA:46608"/>
        <dbReference type="Rhea" id="RHEA-COMP:11060"/>
        <dbReference type="Rhea" id="RHEA-COMP:11605"/>
        <dbReference type="ChEBI" id="CHEBI:15378"/>
        <dbReference type="ChEBI" id="CHEBI:30013"/>
        <dbReference type="ChEBI" id="CHEBI:30616"/>
        <dbReference type="ChEBI" id="CHEBI:61977"/>
        <dbReference type="ChEBI" id="CHEBI:456216"/>
        <dbReference type="EC" id="2.7.11.1"/>
    </reaction>
</comment>
<dbReference type="Gene3D" id="3.30.200.20">
    <property type="entry name" value="Phosphorylase Kinase, domain 1"/>
    <property type="match status" value="1"/>
</dbReference>
<evidence type="ECO:0000256" key="5">
    <source>
        <dbReference type="ARBA" id="ARBA00022777"/>
    </source>
</evidence>
<feature type="binding site" evidence="10">
    <location>
        <begin position="606"/>
        <end position="607"/>
    </location>
    <ligand>
        <name>ATP</name>
        <dbReference type="ChEBI" id="CHEBI:30616"/>
    </ligand>
</feature>
<dbReference type="Gene3D" id="1.10.510.10">
    <property type="entry name" value="Transferase(Phosphotransferase) domain 1"/>
    <property type="match status" value="1"/>
</dbReference>
<feature type="compositionally biased region" description="Basic and acidic residues" evidence="14">
    <location>
        <begin position="91"/>
        <end position="103"/>
    </location>
</feature>
<feature type="domain" description="Protein kinase" evidence="15">
    <location>
        <begin position="477"/>
        <end position="729"/>
    </location>
</feature>
<sequence>MEKSWRKQVLVDMFVSSVPYPLLTMEKGKENVLFQSSLSNPPKVPITTKTYERNVSELKSQTPVLNIKEHKNLNLKLSAAPSTHASLPRKPLADTNHHRKEADAVSATVTKTTQGWMMSRVKLVGTRGMTNTLPLHKPPGDCTKTTNMSRGKVITGQKDKQATPQPKPDTQVRGAMSSGYRITQSSGVAKVPTPLTSNPWQAKTQTRSGKTEGCTSLGYVKAKTRSPPVISSVQKGSASTGVPPRRVPVCEDKKITKTTLTSQHREQSNARVITQSSTKVHTVTKKLSPASSLTDVDTSNQVHSTSNQGHSKAPETVQLHPVKATAKNCVNDSPKEVRKFSKDAEKPQVTENTQSSEAKKPENLLVSSKSAASVNIPEKSDPVLKSDNSDRENGSVKDNNASTKGNGHSQETSHTDSSVQVQGTSTKKSTEQSQESLDKNSNPQSQATSVKNEKSDKGKTKEASSGASGRCWTLDDFEIGRPLGKGKFGNVYLAREKKSRVMLALKVMFKNVLAANGIEHQVKREAEIHSHLRHRHILSMYGYFHCEKRVYLILEFARYGELYKVLHAQPEKRFSEYHAANFIGQLVSALEFLHSKNVIHRDIKPENILVASGGILKMADFGWSVHAPDERRTTLCGTLDYLPPEMIEGRLYDKKVDIWALGVLCYEFVCGQPSFEATTKSETFKRIAHVDIRFPSFLTDNVQNLICKLLKYNPRERLSLEGIKEHPWIMKHYNPDVPPPNPCEK</sequence>
<feature type="compositionally biased region" description="Polar residues" evidence="14">
    <location>
        <begin position="289"/>
        <end position="310"/>
    </location>
</feature>
<keyword evidence="4 10" id="KW-0547">Nucleotide-binding</keyword>
<feature type="compositionally biased region" description="Polar residues" evidence="14">
    <location>
        <begin position="269"/>
        <end position="281"/>
    </location>
</feature>
<evidence type="ECO:0000256" key="2">
    <source>
        <dbReference type="ARBA" id="ARBA00022527"/>
    </source>
</evidence>
<comment type="subcellular location">
    <subcellularLocation>
        <location evidence="1">Midbody</location>
    </subcellularLocation>
</comment>
<keyword evidence="6 10" id="KW-0067">ATP-binding</keyword>
<evidence type="ECO:0000256" key="4">
    <source>
        <dbReference type="ARBA" id="ARBA00022741"/>
    </source>
</evidence>
<feature type="region of interest" description="Disordered" evidence="14">
    <location>
        <begin position="154"/>
        <end position="468"/>
    </location>
</feature>
<keyword evidence="5 13" id="KW-0418">Kinase</keyword>
<dbReference type="Proteomes" id="UP001286313">
    <property type="component" value="Unassembled WGS sequence"/>
</dbReference>
<feature type="binding site" evidence="10">
    <location>
        <position position="620"/>
    </location>
    <ligand>
        <name>ATP</name>
        <dbReference type="ChEBI" id="CHEBI:30616"/>
    </ligand>
</feature>
<dbReference type="SUPFAM" id="SSF56112">
    <property type="entry name" value="Protein kinase-like (PK-like)"/>
    <property type="match status" value="1"/>
</dbReference>
<evidence type="ECO:0000256" key="10">
    <source>
        <dbReference type="PIRSR" id="PIRSR630616-2"/>
    </source>
</evidence>